<dbReference type="Proteomes" id="UP000007264">
    <property type="component" value="Unassembled WGS sequence"/>
</dbReference>
<protein>
    <submittedName>
        <fullName evidence="1">Uncharacterized protein</fullName>
    </submittedName>
</protein>
<gene>
    <name evidence="1" type="ORF">COCSUDRAFT_32216</name>
</gene>
<dbReference type="EMBL" id="AGSI01000002">
    <property type="protein sequence ID" value="EIE26581.1"/>
    <property type="molecule type" value="Genomic_DNA"/>
</dbReference>
<proteinExistence type="predicted"/>
<dbReference type="RefSeq" id="XP_005651125.1">
    <property type="nucleotide sequence ID" value="XM_005651068.1"/>
</dbReference>
<name>I0Z7G2_COCSC</name>
<comment type="caution">
    <text evidence="1">The sequence shown here is derived from an EMBL/GenBank/DDBJ whole genome shotgun (WGS) entry which is preliminary data.</text>
</comment>
<accession>I0Z7G2</accession>
<dbReference type="KEGG" id="csl:COCSUDRAFT_32216"/>
<organism evidence="1 2">
    <name type="scientific">Coccomyxa subellipsoidea (strain C-169)</name>
    <name type="common">Green microalga</name>
    <dbReference type="NCBI Taxonomy" id="574566"/>
    <lineage>
        <taxon>Eukaryota</taxon>
        <taxon>Viridiplantae</taxon>
        <taxon>Chlorophyta</taxon>
        <taxon>core chlorophytes</taxon>
        <taxon>Trebouxiophyceae</taxon>
        <taxon>Trebouxiophyceae incertae sedis</taxon>
        <taxon>Coccomyxaceae</taxon>
        <taxon>Coccomyxa</taxon>
        <taxon>Coccomyxa subellipsoidea</taxon>
    </lineage>
</organism>
<keyword evidence="2" id="KW-1185">Reference proteome</keyword>
<dbReference type="GeneID" id="17044591"/>
<reference evidence="1 2" key="1">
    <citation type="journal article" date="2012" name="Genome Biol.">
        <title>The genome of the polar eukaryotic microalga coccomyxa subellipsoidea reveals traits of cold adaptation.</title>
        <authorList>
            <person name="Blanc G."/>
            <person name="Agarkova I."/>
            <person name="Grimwood J."/>
            <person name="Kuo A."/>
            <person name="Brueggeman A."/>
            <person name="Dunigan D."/>
            <person name="Gurnon J."/>
            <person name="Ladunga I."/>
            <person name="Lindquist E."/>
            <person name="Lucas S."/>
            <person name="Pangilinan J."/>
            <person name="Proschold T."/>
            <person name="Salamov A."/>
            <person name="Schmutz J."/>
            <person name="Weeks D."/>
            <person name="Yamada T."/>
            <person name="Claverie J.M."/>
            <person name="Grigoriev I."/>
            <person name="Van Etten J."/>
            <person name="Lomsadze A."/>
            <person name="Borodovsky M."/>
        </authorList>
    </citation>
    <scope>NUCLEOTIDE SEQUENCE [LARGE SCALE GENOMIC DNA]</scope>
    <source>
        <strain evidence="1 2">C-169</strain>
    </source>
</reference>
<dbReference type="AlphaFoldDB" id="I0Z7G2"/>
<sequence length="99" mass="11646">MRRSDHWRYWQPAECIILSVSYYLITNCGQPLGKYPIPPYSPRSTAPSRYIPPKIPPRTHPSLISTHLSHEKVHCTSILYRVPRRWLNIMVKAPYVFRG</sequence>
<evidence type="ECO:0000313" key="2">
    <source>
        <dbReference type="Proteomes" id="UP000007264"/>
    </source>
</evidence>
<evidence type="ECO:0000313" key="1">
    <source>
        <dbReference type="EMBL" id="EIE26581.1"/>
    </source>
</evidence>